<keyword evidence="2" id="KW-1185">Reference proteome</keyword>
<organism evidence="1 2">
    <name type="scientific">Evansella caseinilytica</name>
    <dbReference type="NCBI Taxonomy" id="1503961"/>
    <lineage>
        <taxon>Bacteria</taxon>
        <taxon>Bacillati</taxon>
        <taxon>Bacillota</taxon>
        <taxon>Bacilli</taxon>
        <taxon>Bacillales</taxon>
        <taxon>Bacillaceae</taxon>
        <taxon>Evansella</taxon>
    </lineage>
</organism>
<dbReference type="STRING" id="1503961.SAMN05421736_11855"/>
<dbReference type="EMBL" id="FNPI01000018">
    <property type="protein sequence ID" value="SDZ57291.1"/>
    <property type="molecule type" value="Genomic_DNA"/>
</dbReference>
<proteinExistence type="predicted"/>
<evidence type="ECO:0000313" key="1">
    <source>
        <dbReference type="EMBL" id="SDZ57291.1"/>
    </source>
</evidence>
<reference evidence="2" key="1">
    <citation type="submission" date="2016-10" db="EMBL/GenBank/DDBJ databases">
        <authorList>
            <person name="Varghese N."/>
            <person name="Submissions S."/>
        </authorList>
    </citation>
    <scope>NUCLEOTIDE SEQUENCE [LARGE SCALE GENOMIC DNA]</scope>
    <source>
        <strain evidence="2">SP</strain>
    </source>
</reference>
<dbReference type="Proteomes" id="UP000198935">
    <property type="component" value="Unassembled WGS sequence"/>
</dbReference>
<gene>
    <name evidence="1" type="ORF">SAMN05421736_11855</name>
</gene>
<sequence>MVMEDRFRVAMIHRRINSDDGVDGGESSCVEQVKRKAGKDSLVIFAKSFNGNKI</sequence>
<name>A0A1H3U5D4_9BACI</name>
<evidence type="ECO:0000313" key="2">
    <source>
        <dbReference type="Proteomes" id="UP000198935"/>
    </source>
</evidence>
<protein>
    <submittedName>
        <fullName evidence="1">Uncharacterized protein</fullName>
    </submittedName>
</protein>
<accession>A0A1H3U5D4</accession>
<dbReference type="AlphaFoldDB" id="A0A1H3U5D4"/>